<dbReference type="InterPro" id="IPR053151">
    <property type="entry name" value="RNase_H-like"/>
</dbReference>
<dbReference type="SUPFAM" id="SSF53098">
    <property type="entry name" value="Ribonuclease H-like"/>
    <property type="match status" value="1"/>
</dbReference>
<name>A0A3Q9BM51_9LACT</name>
<reference evidence="3" key="1">
    <citation type="submission" date="2018-12" db="EMBL/GenBank/DDBJ databases">
        <title>Complete genome sequencing of Jeotgalibaca sp. H21T32.</title>
        <authorList>
            <person name="Bae J.-W."/>
            <person name="Lee S.-Y."/>
        </authorList>
    </citation>
    <scope>NUCLEOTIDE SEQUENCE [LARGE SCALE GENOMIC DNA]</scope>
    <source>
        <strain evidence="3">H21T32</strain>
    </source>
</reference>
<dbReference type="PANTHER" id="PTHR47723">
    <property type="entry name" value="OS05G0353850 PROTEIN"/>
    <property type="match status" value="1"/>
</dbReference>
<dbReference type="Gene3D" id="3.30.420.10">
    <property type="entry name" value="Ribonuclease H-like superfamily/Ribonuclease H"/>
    <property type="match status" value="1"/>
</dbReference>
<dbReference type="EMBL" id="CP034465">
    <property type="protein sequence ID" value="AZP05473.1"/>
    <property type="molecule type" value="Genomic_DNA"/>
</dbReference>
<dbReference type="GO" id="GO:0004523">
    <property type="term" value="F:RNA-DNA hybrid ribonuclease activity"/>
    <property type="evidence" value="ECO:0007669"/>
    <property type="project" value="InterPro"/>
</dbReference>
<evidence type="ECO:0000313" key="3">
    <source>
        <dbReference type="Proteomes" id="UP000273326"/>
    </source>
</evidence>
<dbReference type="PROSITE" id="PS50879">
    <property type="entry name" value="RNASE_H_1"/>
    <property type="match status" value="1"/>
</dbReference>
<dbReference type="InterPro" id="IPR002156">
    <property type="entry name" value="RNaseH_domain"/>
</dbReference>
<gene>
    <name evidence="2" type="ORF">EJN90_12895</name>
</gene>
<dbReference type="GO" id="GO:0003676">
    <property type="term" value="F:nucleic acid binding"/>
    <property type="evidence" value="ECO:0007669"/>
    <property type="project" value="InterPro"/>
</dbReference>
<dbReference type="KEGG" id="jeh:EJN90_12895"/>
<dbReference type="OrthoDB" id="7845843at2"/>
<sequence>MIRVFVDGASNPNKENSSVGVLIIEDGKQTQIGKKLDGFHENHQTEYFAFLYALELLLKDHKNDQLVLCHSDSKMLVDAVNKRFTSNDKYKELLSRSLELVSRFSDFHIKWVPEKNNKGAHQLAKNALYSNKKSQ</sequence>
<protein>
    <submittedName>
        <fullName evidence="2">Ribonuclease HI family protein</fullName>
    </submittedName>
</protein>
<accession>A0A3Q9BM51</accession>
<dbReference type="Pfam" id="PF13456">
    <property type="entry name" value="RVT_3"/>
    <property type="match status" value="1"/>
</dbReference>
<proteinExistence type="predicted"/>
<dbReference type="Proteomes" id="UP000273326">
    <property type="component" value="Chromosome"/>
</dbReference>
<keyword evidence="3" id="KW-1185">Reference proteome</keyword>
<dbReference type="PANTHER" id="PTHR47723:SF19">
    <property type="entry name" value="POLYNUCLEOTIDYL TRANSFERASE, RIBONUCLEASE H-LIKE SUPERFAMILY PROTEIN"/>
    <property type="match status" value="1"/>
</dbReference>
<dbReference type="InterPro" id="IPR012337">
    <property type="entry name" value="RNaseH-like_sf"/>
</dbReference>
<dbReference type="AlphaFoldDB" id="A0A3Q9BM51"/>
<dbReference type="RefSeq" id="WP_126111910.1">
    <property type="nucleotide sequence ID" value="NZ_CP034465.1"/>
</dbReference>
<organism evidence="2 3">
    <name type="scientific">Jeotgalibaca ciconiae</name>
    <dbReference type="NCBI Taxonomy" id="2496265"/>
    <lineage>
        <taxon>Bacteria</taxon>
        <taxon>Bacillati</taxon>
        <taxon>Bacillota</taxon>
        <taxon>Bacilli</taxon>
        <taxon>Lactobacillales</taxon>
        <taxon>Carnobacteriaceae</taxon>
        <taxon>Jeotgalibaca</taxon>
    </lineage>
</organism>
<dbReference type="CDD" id="cd09279">
    <property type="entry name" value="RNase_HI_like"/>
    <property type="match status" value="1"/>
</dbReference>
<evidence type="ECO:0000313" key="2">
    <source>
        <dbReference type="EMBL" id="AZP05473.1"/>
    </source>
</evidence>
<evidence type="ECO:0000259" key="1">
    <source>
        <dbReference type="PROSITE" id="PS50879"/>
    </source>
</evidence>
<dbReference type="InterPro" id="IPR036397">
    <property type="entry name" value="RNaseH_sf"/>
</dbReference>
<feature type="domain" description="RNase H type-1" evidence="1">
    <location>
        <begin position="1"/>
        <end position="129"/>
    </location>
</feature>